<feature type="transmembrane region" description="Helical" evidence="2">
    <location>
        <begin position="445"/>
        <end position="469"/>
    </location>
</feature>
<feature type="transmembrane region" description="Helical" evidence="2">
    <location>
        <begin position="863"/>
        <end position="884"/>
    </location>
</feature>
<proteinExistence type="predicted"/>
<dbReference type="Pfam" id="PF24633">
    <property type="entry name" value="DUF7630"/>
    <property type="match status" value="1"/>
</dbReference>
<dbReference type="Gene3D" id="2.10.50.10">
    <property type="entry name" value="Tumor Necrosis Factor Receptor, subunit A, domain 2"/>
    <property type="match status" value="3"/>
</dbReference>
<dbReference type="SMART" id="SM01411">
    <property type="entry name" value="Ephrin_rec_like"/>
    <property type="match status" value="3"/>
</dbReference>
<feature type="compositionally biased region" description="Basic and acidic residues" evidence="1">
    <location>
        <begin position="1175"/>
        <end position="1185"/>
    </location>
</feature>
<keyword evidence="2" id="KW-1133">Transmembrane helix</keyword>
<evidence type="ECO:0000256" key="2">
    <source>
        <dbReference type="SAM" id="Phobius"/>
    </source>
</evidence>
<keyword evidence="2" id="KW-0472">Membrane</keyword>
<dbReference type="InterPro" id="IPR011641">
    <property type="entry name" value="Tyr-kin_ephrin_A/B_rcpt-like"/>
</dbReference>
<feature type="transmembrane region" description="Helical" evidence="2">
    <location>
        <begin position="806"/>
        <end position="826"/>
    </location>
</feature>
<gene>
    <name evidence="5" type="primary">Svep1</name>
    <name evidence="5" type="ORF">SNAT2548_LOCUS6898</name>
</gene>
<organism evidence="5 6">
    <name type="scientific">Symbiodinium natans</name>
    <dbReference type="NCBI Taxonomy" id="878477"/>
    <lineage>
        <taxon>Eukaryota</taxon>
        <taxon>Sar</taxon>
        <taxon>Alveolata</taxon>
        <taxon>Dinophyceae</taxon>
        <taxon>Suessiales</taxon>
        <taxon>Symbiodiniaceae</taxon>
        <taxon>Symbiodinium</taxon>
    </lineage>
</organism>
<feature type="transmembrane region" description="Helical" evidence="2">
    <location>
        <begin position="838"/>
        <end position="857"/>
    </location>
</feature>
<evidence type="ECO:0000313" key="6">
    <source>
        <dbReference type="Proteomes" id="UP000604046"/>
    </source>
</evidence>
<feature type="transmembrane region" description="Helical" evidence="2">
    <location>
        <begin position="671"/>
        <end position="692"/>
    </location>
</feature>
<dbReference type="SUPFAM" id="SSF57184">
    <property type="entry name" value="Growth factor receptor domain"/>
    <property type="match status" value="1"/>
</dbReference>
<accession>A0A812JLK1</accession>
<feature type="compositionally biased region" description="Low complexity" evidence="1">
    <location>
        <begin position="1231"/>
        <end position="1243"/>
    </location>
</feature>
<comment type="caution">
    <text evidence="5">The sequence shown here is derived from an EMBL/GenBank/DDBJ whole genome shotgun (WGS) entry which is preliminary data.</text>
</comment>
<dbReference type="EMBL" id="CAJNDS010000469">
    <property type="protein sequence ID" value="CAE7209264.1"/>
    <property type="molecule type" value="Genomic_DNA"/>
</dbReference>
<dbReference type="InterPro" id="IPR009030">
    <property type="entry name" value="Growth_fac_rcpt_cys_sf"/>
</dbReference>
<feature type="compositionally biased region" description="Basic and acidic residues" evidence="1">
    <location>
        <begin position="1256"/>
        <end position="1273"/>
    </location>
</feature>
<evidence type="ECO:0000259" key="3">
    <source>
        <dbReference type="Pfam" id="PF07699"/>
    </source>
</evidence>
<feature type="region of interest" description="Disordered" evidence="1">
    <location>
        <begin position="1158"/>
        <end position="1185"/>
    </location>
</feature>
<dbReference type="Pfam" id="PF07699">
    <property type="entry name" value="Ephrin_rec_like"/>
    <property type="match status" value="1"/>
</dbReference>
<dbReference type="PANTHER" id="PTHR11319">
    <property type="entry name" value="G PROTEIN-COUPLED RECEPTOR-RELATED"/>
    <property type="match status" value="1"/>
</dbReference>
<dbReference type="Proteomes" id="UP000604046">
    <property type="component" value="Unassembled WGS sequence"/>
</dbReference>
<dbReference type="PANTHER" id="PTHR11319:SF35">
    <property type="entry name" value="OUTER MEMBRANE PROTEIN PMPC-RELATED"/>
    <property type="match status" value="1"/>
</dbReference>
<feature type="domain" description="DUF7630" evidence="4">
    <location>
        <begin position="277"/>
        <end position="307"/>
    </location>
</feature>
<keyword evidence="2" id="KW-0812">Transmembrane</keyword>
<evidence type="ECO:0000256" key="1">
    <source>
        <dbReference type="SAM" id="MobiDB-lite"/>
    </source>
</evidence>
<evidence type="ECO:0000259" key="4">
    <source>
        <dbReference type="Pfam" id="PF24633"/>
    </source>
</evidence>
<feature type="transmembrane region" description="Helical" evidence="2">
    <location>
        <begin position="733"/>
        <end position="753"/>
    </location>
</feature>
<name>A0A812JLK1_9DINO</name>
<feature type="domain" description="Tyrosine-protein kinase ephrin type A/B receptor-like" evidence="3">
    <location>
        <begin position="30"/>
        <end position="72"/>
    </location>
</feature>
<dbReference type="InterPro" id="IPR056047">
    <property type="entry name" value="CRMPA-like_DUF7630"/>
</dbReference>
<sequence length="1294" mass="141016">MSSADCVCLESTVRVGGNCECREGYGFEGSACQPCELGTYKDVAGNVPCRLCQNLRDNTGTLFKGSTSPGECQCQAGYMELDGRCVACPAGFFCNAGQAFPCPAGATSAVGAGKAVEDCLCQAGYYFNSSASPSPCTLCPRGFYKENVGNDAACPKQCSTNANSAIGSTSAMNCSCDSGFYAEVDPRLLEIVRCIDCNTGALANMDCGGGLDDFRLYNHTGRHALPVAQEGFFQAGTAIALKCRVKTPNGSNACLGSQEINAHCYPNCSWAEDELGNRCAEGSEGFLCSRCPAGWARNGLQAPCAACQPTDLTLAASVVLDVSAKVAVHFLVASMAATAAVRNSGKLHTSMIRMATQWMSACSVMGAFDLDQLRSSIFAASKPSEDRDAGFPWPPEVQEAMRDFIDFTSVVGLTVSVQFALQCFAERQFPEMPASKAKNLAVGSYLLALPLLTALASVLLCALAVYLVVPCAKRRGVTFNEVGRRKRAKAKALKELHQRLDAPLQGLGLAWRDLEDSNILHTSLTALQETLRTSEGPSKFLQLALAGTPPLLLKALQGRARLRGFHLPHVEDEVLATVADEKLAMAEDCESLLELVLQSFEALLQQSTETPSESEEVEPTSMTPWLTCYETIHSINLVGDLDVDEGMDCLNFGLFHEKPSPCRLVQESIPVIWIGLISIWPILLSGFLQLLWCVPMAENQGDEVLRLVPSPDVRCEAESQAYGLPATLATAGLLLWCLGIPLTLMLRVLAITDRQAPHVLQRYGYFMQGYEPKFWYWDLLVKRLDVALMMLFTYTAIVPDSEAKLLLFPVLSGIQVIATAWLKPFINNQAEILDMLEVVLGTVRFILFSSVSALLILQPGTGATYVIAVLVLLMLVVSFSFVSVHIMAQFLRHAAAQHPPTGTGLLARVRSLQHATLRSIVPTFQKAADESVEIEWSFEDHVLSAPMAGSSVLPRAASFWDSMRLKGWKALRSVRAGVLRFHPAKQYTEMMRAHEDFTAFLLQEPDASGVPCVPSESLKILCALATASRDLPHRLAKKQVGKAWLLGVLAISEHAGLKRTCTPEELERAEGRLVQMPKEDAKRLIRSVARVCAGSFRCSVMAELEHEGWVHPGEPGQAANASALRETLLSEWEAAGVTEDKTTKSVETAPAEVSLAVRSNASLDSDSETPRPQTVKHEELDARDEQIQRLTEEAEKLRREQQEQTETLEKQVAEADELRTKLCEALKQLQTLQQAQAKASQQAEPQMRMPATQKEPTSERDSSRPLLRDDVRRMGSQSPRTHPAGPKLTPRKQI</sequence>
<protein>
    <submittedName>
        <fullName evidence="5">Svep1 protein</fullName>
    </submittedName>
</protein>
<feature type="region of interest" description="Disordered" evidence="1">
    <location>
        <begin position="1231"/>
        <end position="1294"/>
    </location>
</feature>
<reference evidence="5" key="1">
    <citation type="submission" date="2021-02" db="EMBL/GenBank/DDBJ databases">
        <authorList>
            <person name="Dougan E. K."/>
            <person name="Rhodes N."/>
            <person name="Thang M."/>
            <person name="Chan C."/>
        </authorList>
    </citation>
    <scope>NUCLEOTIDE SEQUENCE</scope>
</reference>
<keyword evidence="6" id="KW-1185">Reference proteome</keyword>
<evidence type="ECO:0000313" key="5">
    <source>
        <dbReference type="EMBL" id="CAE7209264.1"/>
    </source>
</evidence>
<dbReference type="OrthoDB" id="410989at2759"/>